<dbReference type="Proteomes" id="UP000001194">
    <property type="component" value="Unassembled WGS sequence"/>
</dbReference>
<proteinExistence type="predicted"/>
<dbReference type="InParanoid" id="B0D869"/>
<protein>
    <submittedName>
        <fullName evidence="2">Predicted protein</fullName>
    </submittedName>
</protein>
<accession>B0D869</accession>
<evidence type="ECO:0000256" key="1">
    <source>
        <dbReference type="SAM" id="Phobius"/>
    </source>
</evidence>
<dbReference type="EMBL" id="DS547100">
    <property type="protein sequence ID" value="EDR09028.1"/>
    <property type="molecule type" value="Genomic_DNA"/>
</dbReference>
<dbReference type="AlphaFoldDB" id="B0D869"/>
<keyword evidence="1" id="KW-0812">Transmembrane</keyword>
<dbReference type="OrthoDB" id="3318115at2759"/>
<feature type="transmembrane region" description="Helical" evidence="1">
    <location>
        <begin position="6"/>
        <end position="25"/>
    </location>
</feature>
<dbReference type="HOGENOM" id="CLU_093231_0_0_1"/>
<organism evidence="3">
    <name type="scientific">Laccaria bicolor (strain S238N-H82 / ATCC MYA-4686)</name>
    <name type="common">Bicoloured deceiver</name>
    <name type="synonym">Laccaria laccata var. bicolor</name>
    <dbReference type="NCBI Taxonomy" id="486041"/>
    <lineage>
        <taxon>Eukaryota</taxon>
        <taxon>Fungi</taxon>
        <taxon>Dikarya</taxon>
        <taxon>Basidiomycota</taxon>
        <taxon>Agaricomycotina</taxon>
        <taxon>Agaricomycetes</taxon>
        <taxon>Agaricomycetidae</taxon>
        <taxon>Agaricales</taxon>
        <taxon>Agaricineae</taxon>
        <taxon>Hydnangiaceae</taxon>
        <taxon>Laccaria</taxon>
    </lineage>
</organism>
<evidence type="ECO:0000313" key="2">
    <source>
        <dbReference type="EMBL" id="EDR09028.1"/>
    </source>
</evidence>
<reference evidence="2 3" key="1">
    <citation type="journal article" date="2008" name="Nature">
        <title>The genome of Laccaria bicolor provides insights into mycorrhizal symbiosis.</title>
        <authorList>
            <person name="Martin F."/>
            <person name="Aerts A."/>
            <person name="Ahren D."/>
            <person name="Brun A."/>
            <person name="Danchin E.G.J."/>
            <person name="Duchaussoy F."/>
            <person name="Gibon J."/>
            <person name="Kohler A."/>
            <person name="Lindquist E."/>
            <person name="Pereda V."/>
            <person name="Salamov A."/>
            <person name="Shapiro H.J."/>
            <person name="Wuyts J."/>
            <person name="Blaudez D."/>
            <person name="Buee M."/>
            <person name="Brokstein P."/>
            <person name="Canbaeck B."/>
            <person name="Cohen D."/>
            <person name="Courty P.E."/>
            <person name="Coutinho P.M."/>
            <person name="Delaruelle C."/>
            <person name="Detter J.C."/>
            <person name="Deveau A."/>
            <person name="DiFazio S."/>
            <person name="Duplessis S."/>
            <person name="Fraissinet-Tachet L."/>
            <person name="Lucic E."/>
            <person name="Frey-Klett P."/>
            <person name="Fourrey C."/>
            <person name="Feussner I."/>
            <person name="Gay G."/>
            <person name="Grimwood J."/>
            <person name="Hoegger P.J."/>
            <person name="Jain P."/>
            <person name="Kilaru S."/>
            <person name="Labbe J."/>
            <person name="Lin Y.C."/>
            <person name="Legue V."/>
            <person name="Le Tacon F."/>
            <person name="Marmeisse R."/>
            <person name="Melayah D."/>
            <person name="Montanini B."/>
            <person name="Muratet M."/>
            <person name="Nehls U."/>
            <person name="Niculita-Hirzel H."/>
            <person name="Oudot-Le Secq M.P."/>
            <person name="Peter M."/>
            <person name="Quesneville H."/>
            <person name="Rajashekar B."/>
            <person name="Reich M."/>
            <person name="Rouhier N."/>
            <person name="Schmutz J."/>
            <person name="Yin T."/>
            <person name="Chalot M."/>
            <person name="Henrissat B."/>
            <person name="Kuees U."/>
            <person name="Lucas S."/>
            <person name="Van de Peer Y."/>
            <person name="Podila G.K."/>
            <person name="Polle A."/>
            <person name="Pukkila P.J."/>
            <person name="Richardson P.M."/>
            <person name="Rouze P."/>
            <person name="Sanders I.R."/>
            <person name="Stajich J.E."/>
            <person name="Tunlid A."/>
            <person name="Tuskan G."/>
            <person name="Grigoriev I.V."/>
        </authorList>
    </citation>
    <scope>NUCLEOTIDE SEQUENCE [LARGE SCALE GENOMIC DNA]</scope>
    <source>
        <strain evidence="3">S238N-H82 / ATCC MYA-4686</strain>
    </source>
</reference>
<dbReference type="GeneID" id="6075925"/>
<keyword evidence="1" id="KW-0472">Membrane</keyword>
<keyword evidence="1" id="KW-1133">Transmembrane helix</keyword>
<dbReference type="KEGG" id="lbc:LACBIDRAFT_326330"/>
<sequence>MVAPHRYLGVSLVVFFLCRLLYGAIPRSKLFVIGPLANVKSQPEQLHALNRVHIEAAKMIMDVLKNRKPNEAAYYADYVSVLMNEPYGGIRNMHRCTNNLMTFAADLYFDLWYNQSRISEINLVACESGAYLAIKLMQFIDLYGDSFVRSVSSFNIVWTWFENLKNMPLLCCLYLIYASVVILIDPSLTAPRRMAKWLGYRSAMYDERKLVAPKGDSRLCLVLRTGFVTATHFDLEVEGAENFSDDGVTAVVERFKNFINR</sequence>
<name>B0D869_LACBS</name>
<evidence type="ECO:0000313" key="3">
    <source>
        <dbReference type="Proteomes" id="UP000001194"/>
    </source>
</evidence>
<gene>
    <name evidence="2" type="ORF">LACBIDRAFT_326330</name>
</gene>
<dbReference type="RefSeq" id="XP_001880341.1">
    <property type="nucleotide sequence ID" value="XM_001880306.1"/>
</dbReference>
<keyword evidence="3" id="KW-1185">Reference proteome</keyword>